<organism evidence="1">
    <name type="scientific">hydrothermal vent metagenome</name>
    <dbReference type="NCBI Taxonomy" id="652676"/>
    <lineage>
        <taxon>unclassified sequences</taxon>
        <taxon>metagenomes</taxon>
        <taxon>ecological metagenomes</taxon>
    </lineage>
</organism>
<sequence>MAKFMNVVRTTVKADCHDEFLEHHSKLSKYDGLLSQFLIQTGDYSYCFVAIWESESDLIKARPLMIESLNAIRHMMEEISPVLGVTDPVSGPVIFEQ</sequence>
<name>A0A160TY30_9ZZZZ</name>
<reference evidence="1" key="1">
    <citation type="submission" date="2015-10" db="EMBL/GenBank/DDBJ databases">
        <authorList>
            <person name="Gilbert D.G."/>
        </authorList>
    </citation>
    <scope>NUCLEOTIDE SEQUENCE</scope>
</reference>
<protein>
    <submittedName>
        <fullName evidence="1">Uncharacterized conserved protein</fullName>
    </submittedName>
</protein>
<dbReference type="AlphaFoldDB" id="A0A160TY30"/>
<dbReference type="InterPro" id="IPR011008">
    <property type="entry name" value="Dimeric_a/b-barrel"/>
</dbReference>
<dbReference type="EMBL" id="CZRL01000120">
    <property type="protein sequence ID" value="CUS55004.1"/>
    <property type="molecule type" value="Genomic_DNA"/>
</dbReference>
<dbReference type="SUPFAM" id="SSF54909">
    <property type="entry name" value="Dimeric alpha+beta barrel"/>
    <property type="match status" value="1"/>
</dbReference>
<accession>A0A160TY30</accession>
<gene>
    <name evidence="1" type="ORF">MGWOODY_XGa2072</name>
</gene>
<evidence type="ECO:0000313" key="1">
    <source>
        <dbReference type="EMBL" id="CUS55004.1"/>
    </source>
</evidence>
<proteinExistence type="predicted"/>